<dbReference type="Proteomes" id="UP000424673">
    <property type="component" value="Plasmid unnamed2"/>
</dbReference>
<name>A0ABX6EQL4_9HYPH</name>
<protein>
    <submittedName>
        <fullName evidence="1">Uncharacterized protein</fullName>
    </submittedName>
</protein>
<accession>A0ABX6EQL4</accession>
<organism evidence="1 2">
    <name type="scientific">Methylocystis rosea</name>
    <dbReference type="NCBI Taxonomy" id="173366"/>
    <lineage>
        <taxon>Bacteria</taxon>
        <taxon>Pseudomonadati</taxon>
        <taxon>Pseudomonadota</taxon>
        <taxon>Alphaproteobacteria</taxon>
        <taxon>Hyphomicrobiales</taxon>
        <taxon>Methylocystaceae</taxon>
        <taxon>Methylocystis</taxon>
    </lineage>
</organism>
<evidence type="ECO:0000313" key="2">
    <source>
        <dbReference type="Proteomes" id="UP000424673"/>
    </source>
</evidence>
<sequence>MTNEQQHGRFKRTIGQMLLSETVLISRSMLKIASMLFDECRMGGLFTEHVVGEHKNALRQREEHRRVGANAPQWQYISFLKER</sequence>
<reference evidence="1 2" key="1">
    <citation type="journal article" date="2021" name="AMB Express">
        <title>Isolation and characterisation of Methylocystis spp. for poly-3-hydroxybutyrate production using waste methane feedstocks.</title>
        <authorList>
            <person name="Rumah B.L."/>
            <person name="Stead C.E."/>
            <person name="Claxton Stevens B.H."/>
            <person name="Minton N.P."/>
            <person name="Grosse-Honebrink A."/>
            <person name="Zhang Y."/>
        </authorList>
    </citation>
    <scope>NUCLEOTIDE SEQUENCE [LARGE SCALE GENOMIC DNA]</scope>
    <source>
        <strain evidence="1 2">BRCS1</strain>
    </source>
</reference>
<keyword evidence="1" id="KW-0614">Plasmid</keyword>
<gene>
    <name evidence="1" type="ORF">F7D13_17700</name>
</gene>
<dbReference type="RefSeq" id="WP_154454019.1">
    <property type="nucleotide sequence ID" value="NZ_CP044330.1"/>
</dbReference>
<keyword evidence="2" id="KW-1185">Reference proteome</keyword>
<dbReference type="EMBL" id="CP044330">
    <property type="protein sequence ID" value="QGM95917.1"/>
    <property type="molecule type" value="Genomic_DNA"/>
</dbReference>
<geneLocation type="plasmid" evidence="1 2">
    <name>unnamed2</name>
</geneLocation>
<proteinExistence type="predicted"/>
<evidence type="ECO:0000313" key="1">
    <source>
        <dbReference type="EMBL" id="QGM95917.1"/>
    </source>
</evidence>